<dbReference type="GO" id="GO:0004104">
    <property type="term" value="F:cholinesterase activity"/>
    <property type="evidence" value="ECO:0007669"/>
    <property type="project" value="InterPro"/>
</dbReference>
<dbReference type="InterPro" id="IPR019826">
    <property type="entry name" value="Carboxylesterase_B_AS"/>
</dbReference>
<feature type="active site" description="Charge relay system" evidence="3">
    <location>
        <position position="333"/>
    </location>
</feature>
<dbReference type="InterPro" id="IPR002018">
    <property type="entry name" value="CarbesteraseB"/>
</dbReference>
<dbReference type="SUPFAM" id="SSF53474">
    <property type="entry name" value="alpha/beta-Hydrolases"/>
    <property type="match status" value="1"/>
</dbReference>
<dbReference type="Pfam" id="PF00135">
    <property type="entry name" value="COesterase"/>
    <property type="match status" value="1"/>
</dbReference>
<evidence type="ECO:0000256" key="3">
    <source>
        <dbReference type="PIRSR" id="PIRSR600997-1"/>
    </source>
</evidence>
<evidence type="ECO:0000256" key="2">
    <source>
        <dbReference type="ARBA" id="ARBA00022801"/>
    </source>
</evidence>
<feature type="active site" description="Charge relay system" evidence="3">
    <location>
        <position position="427"/>
    </location>
</feature>
<keyword evidence="4" id="KW-0732">Signal</keyword>
<dbReference type="EC" id="3.1.1.-" evidence="4"/>
<dbReference type="InterPro" id="IPR050309">
    <property type="entry name" value="Type-B_Carboxylest/Lipase"/>
</dbReference>
<feature type="signal peptide" evidence="4">
    <location>
        <begin position="1"/>
        <end position="26"/>
    </location>
</feature>
<feature type="chain" id="PRO_5021008102" description="Carboxylic ester hydrolase" evidence="4">
    <location>
        <begin position="27"/>
        <end position="546"/>
    </location>
</feature>
<dbReference type="PROSITE" id="PS00122">
    <property type="entry name" value="CARBOXYLESTERASE_B_1"/>
    <property type="match status" value="1"/>
</dbReference>
<evidence type="ECO:0000256" key="4">
    <source>
        <dbReference type="RuleBase" id="RU361235"/>
    </source>
</evidence>
<evidence type="ECO:0000256" key="1">
    <source>
        <dbReference type="ARBA" id="ARBA00005964"/>
    </source>
</evidence>
<keyword evidence="7" id="KW-1185">Reference proteome</keyword>
<dbReference type="OrthoDB" id="9775851at2"/>
<dbReference type="AlphaFoldDB" id="A0A4T3F9L1"/>
<keyword evidence="2 4" id="KW-0378">Hydrolase</keyword>
<feature type="domain" description="Carboxylesterase type B" evidence="5">
    <location>
        <begin position="27"/>
        <end position="496"/>
    </location>
</feature>
<sequence length="546" mass="58794">MLKAIRSISCLCAAMLAACASPPAMGNPVVQAPVGEVTGRAEGDLSVFKGIPYAEAPVGDMRWKPPEALERLPEGFDAADFGPSCIQRVSENTIYSWDIKEMSEDCLSLNIWAPEDAENAPVFVWIYGGALVSGTSAAPLYDGAELAKRGIVVVSINYRVGILGYLAHPELSAESADGISGNYGLQDQIEALRWVERNIGAFGGDAGNVTIAGESAGALSVMYLLASPEARGLFDKAIAQSAYMISTPELSRAAHGWPAAEDAGTAIGATLGAPSIAEMRVLDAHDITGRAIDAGYGPWGAVDGKFLTAQLVDTFTAGEQAPVPLMAGFNTGEIRSLRYLLPQPAADAEDYETRIRAAYGDLAEEFLRLYPSSDIEESMLATTRDALYGWTSERLARSQSLLGHDAYLYLWDHGYPEADSIGLHAFHAAELPYVFGTMGRAPRLWPKPERSAAEARLTRAVGDYWASFARTGVPVSEDQPDWLPYRRGTAFMVFEDEPRMVARLFPGMFELHEASVCRRKMAGDILWGWNTGLASPVIPPAGRGCQ</sequence>
<evidence type="ECO:0000313" key="7">
    <source>
        <dbReference type="Proteomes" id="UP000309389"/>
    </source>
</evidence>
<evidence type="ECO:0000313" key="6">
    <source>
        <dbReference type="EMBL" id="TIX51710.1"/>
    </source>
</evidence>
<dbReference type="Gene3D" id="3.40.50.1820">
    <property type="entry name" value="alpha/beta hydrolase"/>
    <property type="match status" value="1"/>
</dbReference>
<feature type="active site" description="Acyl-ester intermediate" evidence="3">
    <location>
        <position position="215"/>
    </location>
</feature>
<dbReference type="PRINTS" id="PR00878">
    <property type="entry name" value="CHOLNESTRASE"/>
</dbReference>
<dbReference type="InterPro" id="IPR000997">
    <property type="entry name" value="Cholinesterase"/>
</dbReference>
<gene>
    <name evidence="6" type="ORF">E5222_04465</name>
</gene>
<dbReference type="Proteomes" id="UP000309389">
    <property type="component" value="Unassembled WGS sequence"/>
</dbReference>
<name>A0A4T3F9L1_9SPHN</name>
<dbReference type="PROSITE" id="PS51257">
    <property type="entry name" value="PROKAR_LIPOPROTEIN"/>
    <property type="match status" value="1"/>
</dbReference>
<protein>
    <recommendedName>
        <fullName evidence="4">Carboxylic ester hydrolase</fullName>
        <ecNumber evidence="4">3.1.1.-</ecNumber>
    </recommendedName>
</protein>
<proteinExistence type="inferred from homology"/>
<reference evidence="6 7" key="1">
    <citation type="submission" date="2019-04" db="EMBL/GenBank/DDBJ databases">
        <title>Altererythrobacter aquimixticola sp. nov., isolated from sediment of junction between the ocean and a freshwater spring.</title>
        <authorList>
            <person name="Yoon J.-H."/>
        </authorList>
    </citation>
    <scope>NUCLEOTIDE SEQUENCE [LARGE SCALE GENOMIC DNA]</scope>
    <source>
        <strain evidence="6 7">SSKS-13</strain>
    </source>
</reference>
<dbReference type="EMBL" id="SSHH01000001">
    <property type="protein sequence ID" value="TIX51710.1"/>
    <property type="molecule type" value="Genomic_DNA"/>
</dbReference>
<accession>A0A4T3F9L1</accession>
<organism evidence="6 7">
    <name type="scientific">Alteraurantiacibacter aquimixticola</name>
    <dbReference type="NCBI Taxonomy" id="2489173"/>
    <lineage>
        <taxon>Bacteria</taxon>
        <taxon>Pseudomonadati</taxon>
        <taxon>Pseudomonadota</taxon>
        <taxon>Alphaproteobacteria</taxon>
        <taxon>Sphingomonadales</taxon>
        <taxon>Erythrobacteraceae</taxon>
        <taxon>Alteraurantiacibacter</taxon>
    </lineage>
</organism>
<evidence type="ECO:0000259" key="5">
    <source>
        <dbReference type="Pfam" id="PF00135"/>
    </source>
</evidence>
<comment type="caution">
    <text evidence="6">The sequence shown here is derived from an EMBL/GenBank/DDBJ whole genome shotgun (WGS) entry which is preliminary data.</text>
</comment>
<dbReference type="InterPro" id="IPR029058">
    <property type="entry name" value="AB_hydrolase_fold"/>
</dbReference>
<dbReference type="PANTHER" id="PTHR11559">
    <property type="entry name" value="CARBOXYLESTERASE"/>
    <property type="match status" value="1"/>
</dbReference>
<comment type="similarity">
    <text evidence="1 4">Belongs to the type-B carboxylesterase/lipase family.</text>
</comment>